<dbReference type="PANTHER" id="PTHR47186">
    <property type="entry name" value="LEUCINE-RICH REPEAT-CONTAINING PROTEIN 57"/>
    <property type="match status" value="1"/>
</dbReference>
<dbReference type="AlphaFoldDB" id="A0A068VPD0"/>
<dbReference type="EMBL" id="HG743955">
    <property type="protein sequence ID" value="CDP21563.1"/>
    <property type="molecule type" value="Genomic_DNA"/>
</dbReference>
<dbReference type="Gene3D" id="3.80.10.10">
    <property type="entry name" value="Ribonuclease Inhibitor"/>
    <property type="match status" value="1"/>
</dbReference>
<dbReference type="InterPro" id="IPR055414">
    <property type="entry name" value="LRR_R13L4/SHOC2-like"/>
</dbReference>
<proteinExistence type="predicted"/>
<accession>A0A068VPD0</accession>
<evidence type="ECO:0000313" key="3">
    <source>
        <dbReference type="EMBL" id="CDP21563.1"/>
    </source>
</evidence>
<feature type="domain" description="Disease resistance R13L4/SHOC-2-like LRR" evidence="2">
    <location>
        <begin position="57"/>
        <end position="396"/>
    </location>
</feature>
<dbReference type="InParanoid" id="A0A068VPD0"/>
<dbReference type="Gramene" id="CDP21563">
    <property type="protein sequence ID" value="CDP21563"/>
    <property type="gene ID" value="GSCOC_T00005937001"/>
</dbReference>
<name>A0A068VPD0_COFCA</name>
<dbReference type="PhylomeDB" id="A0A068VPD0"/>
<dbReference type="Pfam" id="PF23598">
    <property type="entry name" value="LRR_14"/>
    <property type="match status" value="1"/>
</dbReference>
<organism evidence="3 4">
    <name type="scientific">Coffea canephora</name>
    <name type="common">Robusta coffee</name>
    <dbReference type="NCBI Taxonomy" id="49390"/>
    <lineage>
        <taxon>Eukaryota</taxon>
        <taxon>Viridiplantae</taxon>
        <taxon>Streptophyta</taxon>
        <taxon>Embryophyta</taxon>
        <taxon>Tracheophyta</taxon>
        <taxon>Spermatophyta</taxon>
        <taxon>Magnoliopsida</taxon>
        <taxon>eudicotyledons</taxon>
        <taxon>Gunneridae</taxon>
        <taxon>Pentapetalae</taxon>
        <taxon>asterids</taxon>
        <taxon>lamiids</taxon>
        <taxon>Gentianales</taxon>
        <taxon>Rubiaceae</taxon>
        <taxon>Ixoroideae</taxon>
        <taxon>Gardenieae complex</taxon>
        <taxon>Bertiereae - Coffeeae clade</taxon>
        <taxon>Coffeeae</taxon>
        <taxon>Coffea</taxon>
    </lineage>
</organism>
<reference evidence="4" key="1">
    <citation type="journal article" date="2014" name="Science">
        <title>The coffee genome provides insight into the convergent evolution of caffeine biosynthesis.</title>
        <authorList>
            <person name="Denoeud F."/>
            <person name="Carretero-Paulet L."/>
            <person name="Dereeper A."/>
            <person name="Droc G."/>
            <person name="Guyot R."/>
            <person name="Pietrella M."/>
            <person name="Zheng C."/>
            <person name="Alberti A."/>
            <person name="Anthony F."/>
            <person name="Aprea G."/>
            <person name="Aury J.M."/>
            <person name="Bento P."/>
            <person name="Bernard M."/>
            <person name="Bocs S."/>
            <person name="Campa C."/>
            <person name="Cenci A."/>
            <person name="Combes M.C."/>
            <person name="Crouzillat D."/>
            <person name="Da Silva C."/>
            <person name="Daddiego L."/>
            <person name="De Bellis F."/>
            <person name="Dussert S."/>
            <person name="Garsmeur O."/>
            <person name="Gayraud T."/>
            <person name="Guignon V."/>
            <person name="Jahn K."/>
            <person name="Jamilloux V."/>
            <person name="Joet T."/>
            <person name="Labadie K."/>
            <person name="Lan T."/>
            <person name="Leclercq J."/>
            <person name="Lepelley M."/>
            <person name="Leroy T."/>
            <person name="Li L.T."/>
            <person name="Librado P."/>
            <person name="Lopez L."/>
            <person name="Munoz A."/>
            <person name="Noel B."/>
            <person name="Pallavicini A."/>
            <person name="Perrotta G."/>
            <person name="Poncet V."/>
            <person name="Pot D."/>
            <person name="Priyono X."/>
            <person name="Rigoreau M."/>
            <person name="Rouard M."/>
            <person name="Rozas J."/>
            <person name="Tranchant-Dubreuil C."/>
            <person name="VanBuren R."/>
            <person name="Zhang Q."/>
            <person name="Andrade A.C."/>
            <person name="Argout X."/>
            <person name="Bertrand B."/>
            <person name="de Kochko A."/>
            <person name="Graziosi G."/>
            <person name="Henry R.J."/>
            <person name="Jayarama X."/>
            <person name="Ming R."/>
            <person name="Nagai C."/>
            <person name="Rounsley S."/>
            <person name="Sankoff D."/>
            <person name="Giuliano G."/>
            <person name="Albert V.A."/>
            <person name="Wincker P."/>
            <person name="Lashermes P."/>
        </authorList>
    </citation>
    <scope>NUCLEOTIDE SEQUENCE [LARGE SCALE GENOMIC DNA]</scope>
    <source>
        <strain evidence="4">cv. DH200-94</strain>
    </source>
</reference>
<dbReference type="SUPFAM" id="SSF52058">
    <property type="entry name" value="L domain-like"/>
    <property type="match status" value="1"/>
</dbReference>
<keyword evidence="4" id="KW-1185">Reference proteome</keyword>
<dbReference type="InterPro" id="IPR032675">
    <property type="entry name" value="LRR_dom_sf"/>
</dbReference>
<protein>
    <submittedName>
        <fullName evidence="3">DH200=94 genomic scaffold, scaffold_4871</fullName>
    </submittedName>
</protein>
<dbReference type="Proteomes" id="UP000295252">
    <property type="component" value="Unassembled WGS sequence"/>
</dbReference>
<dbReference type="PANTHER" id="PTHR47186:SF30">
    <property type="entry name" value="EF-HAND DOMAIN-CONTAINING PROTEIN"/>
    <property type="match status" value="1"/>
</dbReference>
<evidence type="ECO:0000313" key="4">
    <source>
        <dbReference type="Proteomes" id="UP000295252"/>
    </source>
</evidence>
<evidence type="ECO:0000256" key="1">
    <source>
        <dbReference type="ARBA" id="ARBA00022737"/>
    </source>
</evidence>
<evidence type="ECO:0000259" key="2">
    <source>
        <dbReference type="Pfam" id="PF23598"/>
    </source>
</evidence>
<gene>
    <name evidence="3" type="ORF">GSCOC_T00005937001</name>
</gene>
<keyword evidence="1" id="KW-0677">Repeat</keyword>
<sequence>MRSFFQEIQNIEYYCGFHVYMNCKMHDIVHDFAQFLTKNECHALGGIGRNSSSERARHLIILECTEEEMFSSRVVDFGRLRSVLTFPEIGRVVLQNLFYRLKCVRTLALCNCELAEIPAEIGSLIHLRHLDLSFNPFVTLPEAICDLYYLETFDIRLRKLTSLCSLTWFILRSNYDDLAILKDLDQLERLDVDIEGEVDFGIAKLGKKIYMCEMSLFFSFGAHFIETPSCIESMEPPPNLEQLALIGCPGTQLPSWLVMKSHTNNLTKLIISKACNISSLLALWKLSSLDELRLMGVDKLECLGKEFFGSSSSSEAVAFLNLRKLRFSCFKNWTNWEDLSEDDEEIAVSVMPRLEKLEIQDCEKLEILPHHILRKISSLKNLEIICCDKLRDRYSDKTRDDWIKISHISLVHISDE</sequence>